<gene>
    <name evidence="1" type="ORF">PTE_00660</name>
</gene>
<evidence type="ECO:0000313" key="1">
    <source>
        <dbReference type="EMBL" id="ETS33496.1"/>
    </source>
</evidence>
<keyword evidence="2" id="KW-1185">Reference proteome</keyword>
<dbReference type="Proteomes" id="UP000018957">
    <property type="component" value="Unassembled WGS sequence"/>
</dbReference>
<reference evidence="1 2" key="1">
    <citation type="submission" date="2013-11" db="EMBL/GenBank/DDBJ databases">
        <title>Elucidation of the Photorhabdus temperata genome and generation of transposon mutant library to identify motility mutants.</title>
        <authorList>
            <person name="Hurst S.G.IV."/>
            <person name="Micheals B."/>
            <person name="Abebe-Akele F."/>
            <person name="Rowedder H."/>
            <person name="Bullock H."/>
            <person name="Jackobeck R."/>
            <person name="Janicki E."/>
            <person name="Tisa L.S."/>
        </authorList>
    </citation>
    <scope>NUCLEOTIDE SEQUENCE [LARGE SCALE GENOMIC DNA]</scope>
    <source>
        <strain evidence="1 2">NC19</strain>
    </source>
</reference>
<dbReference type="AlphaFoldDB" id="W3VC43"/>
<sequence>MDIPAENPSVIPLISRLSKQCQPEQVFVMTY</sequence>
<name>W3VC43_9GAMM</name>
<organism evidence="1 2">
    <name type="scientific">Photorhabdus khanii NC19</name>
    <dbReference type="NCBI Taxonomy" id="1004151"/>
    <lineage>
        <taxon>Bacteria</taxon>
        <taxon>Pseudomonadati</taxon>
        <taxon>Pseudomonadota</taxon>
        <taxon>Gammaproteobacteria</taxon>
        <taxon>Enterobacterales</taxon>
        <taxon>Morganellaceae</taxon>
        <taxon>Photorhabdus</taxon>
    </lineage>
</organism>
<protein>
    <submittedName>
        <fullName evidence="1">Uncharacterized protein</fullName>
    </submittedName>
</protein>
<accession>W3VC43</accession>
<dbReference type="EMBL" id="AYSJ01000002">
    <property type="protein sequence ID" value="ETS33496.1"/>
    <property type="molecule type" value="Genomic_DNA"/>
</dbReference>
<comment type="caution">
    <text evidence="1">The sequence shown here is derived from an EMBL/GenBank/DDBJ whole genome shotgun (WGS) entry which is preliminary data.</text>
</comment>
<proteinExistence type="predicted"/>
<evidence type="ECO:0000313" key="2">
    <source>
        <dbReference type="Proteomes" id="UP000018957"/>
    </source>
</evidence>